<evidence type="ECO:0000256" key="1">
    <source>
        <dbReference type="SAM" id="SignalP"/>
    </source>
</evidence>
<name>A0ABU8H7Q4_9SPHN</name>
<evidence type="ECO:0000313" key="5">
    <source>
        <dbReference type="Proteomes" id="UP001367771"/>
    </source>
</evidence>
<evidence type="ECO:0000259" key="2">
    <source>
        <dbReference type="Pfam" id="PF16116"/>
    </source>
</evidence>
<protein>
    <submittedName>
        <fullName evidence="4">DUF4832 domain-containing protein</fullName>
    </submittedName>
</protein>
<dbReference type="InterPro" id="IPR032379">
    <property type="entry name" value="DUF4874"/>
</dbReference>
<comment type="caution">
    <text evidence="4">The sequence shown here is derived from an EMBL/GenBank/DDBJ whole genome shotgun (WGS) entry which is preliminary data.</text>
</comment>
<feature type="signal peptide" evidence="1">
    <location>
        <begin position="1"/>
        <end position="22"/>
    </location>
</feature>
<feature type="chain" id="PRO_5045530772" evidence="1">
    <location>
        <begin position="23"/>
        <end position="505"/>
    </location>
</feature>
<accession>A0ABU8H7Q4</accession>
<keyword evidence="5" id="KW-1185">Reference proteome</keyword>
<organism evidence="4 5">
    <name type="scientific">Sphingomonas kyungheensis</name>
    <dbReference type="NCBI Taxonomy" id="1069987"/>
    <lineage>
        <taxon>Bacteria</taxon>
        <taxon>Pseudomonadati</taxon>
        <taxon>Pseudomonadota</taxon>
        <taxon>Alphaproteobacteria</taxon>
        <taxon>Sphingomonadales</taxon>
        <taxon>Sphingomonadaceae</taxon>
        <taxon>Sphingomonas</taxon>
    </lineage>
</organism>
<proteinExistence type="predicted"/>
<dbReference type="Proteomes" id="UP001367771">
    <property type="component" value="Unassembled WGS sequence"/>
</dbReference>
<dbReference type="RefSeq" id="WP_336546164.1">
    <property type="nucleotide sequence ID" value="NZ_JBBBDM010000018.1"/>
</dbReference>
<evidence type="ECO:0000313" key="4">
    <source>
        <dbReference type="EMBL" id="MEI5689011.1"/>
    </source>
</evidence>
<feature type="domain" description="DUF4874" evidence="3">
    <location>
        <begin position="75"/>
        <end position="243"/>
    </location>
</feature>
<reference evidence="4 5" key="1">
    <citation type="journal article" date="2013" name="Int. J. Syst. Evol. Microbiol.">
        <title>Sphingomonas kyungheensis sp. nov., a bacterium with ginsenoside-converting activity isolated from soil of a ginseng field.</title>
        <authorList>
            <person name="Son H.M."/>
            <person name="Yang J.E."/>
            <person name="Park Y."/>
            <person name="Han C.K."/>
            <person name="Kim S.G."/>
            <person name="Kook M."/>
            <person name="Yi T.H."/>
        </authorList>
    </citation>
    <scope>NUCLEOTIDE SEQUENCE [LARGE SCALE GENOMIC DNA]</scope>
    <source>
        <strain evidence="4 5">LMG 26582</strain>
    </source>
</reference>
<feature type="domain" description="DUF4832" evidence="2">
    <location>
        <begin position="265"/>
        <end position="479"/>
    </location>
</feature>
<evidence type="ECO:0000259" key="3">
    <source>
        <dbReference type="Pfam" id="PF16173"/>
    </source>
</evidence>
<keyword evidence="1" id="KW-0732">Signal</keyword>
<dbReference type="Pfam" id="PF16173">
    <property type="entry name" value="DUF4874"/>
    <property type="match status" value="1"/>
</dbReference>
<dbReference type="Pfam" id="PF16116">
    <property type="entry name" value="DUF4832"/>
    <property type="match status" value="1"/>
</dbReference>
<dbReference type="EMBL" id="JBBBDM010000018">
    <property type="protein sequence ID" value="MEI5689011.1"/>
    <property type="molecule type" value="Genomic_DNA"/>
</dbReference>
<dbReference type="InterPro" id="IPR032267">
    <property type="entry name" value="DUF4832"/>
</dbReference>
<sequence>MKKMSVYGATACGVAFASAALALTGSSREVSRSSVSVAPPATAPDADGSRTMAAQGVASAVTVGSFLPSSSDFPNPERGFYRWISPGFLDQWTQSDATDAYNNGYRILYARISLEDYKNVDTLPANLIARLNTGFSYARSAGIKLVVRFVYNYPSSETDLSAGDAPLARIKSHIGQLSPLLRNNADVIAFLQAGFVGVWGEWHTSKNGFDDNAPGASNWAEVKDALLAALPDDRFVQFRYPRHLMAWVPAANLPTVASAIQGKFRYGFHNDCFLSGVADIGTFSDDADVRSQQRDYADRLGDVGPVGGETCDTTWSTSNVRRTACADILGEGAKYNFTYLNISYWRPEFHDRWEANGCMPDVRRRMGYRLALKGASHPSAASRGGAFSVNLSIQNDGWARLYNEHPVQIVLQNLGTNSAVRIATTGADARSWTPSSQPSAATVNGVVPSNLPVGQYRVLIALVDARLPNDVRYAIRFANENDPNANQYWDTALGAFNLGTTISIS</sequence>
<gene>
    <name evidence="4" type="ORF">V8201_18115</name>
</gene>